<reference evidence="3" key="1">
    <citation type="submission" date="2016-11" db="EMBL/GenBank/DDBJ databases">
        <authorList>
            <person name="Varghese N."/>
            <person name="Submissions S."/>
        </authorList>
    </citation>
    <scope>NUCLEOTIDE SEQUENCE [LARGE SCALE GENOMIC DNA]</scope>
    <source>
        <strain evidence="3">CGMCC 1.7063</strain>
    </source>
</reference>
<organism evidence="2 3">
    <name type="scientific">Microbulbifer donghaiensis</name>
    <dbReference type="NCBI Taxonomy" id="494016"/>
    <lineage>
        <taxon>Bacteria</taxon>
        <taxon>Pseudomonadati</taxon>
        <taxon>Pseudomonadota</taxon>
        <taxon>Gammaproteobacteria</taxon>
        <taxon>Cellvibrionales</taxon>
        <taxon>Microbulbiferaceae</taxon>
        <taxon>Microbulbifer</taxon>
    </lineage>
</organism>
<dbReference type="Pfam" id="PF11306">
    <property type="entry name" value="DUF3108"/>
    <property type="match status" value="1"/>
</dbReference>
<sequence length="234" mass="26672">MPARIIITFFLMFLSGQLLAAELQPFSATYSASFNGIGVTAKRELSGRSNNWRLDFNADSLFAKISEYSRFGSKDGQLIPHHYEYHKTGLGRDKHTVLNFEPTQNRVVNVSDKKRTLENAPKDIQDKVSYQLQLALDVANNKEDLTYQVADGRKIREYKFAITGKERLSTPLGPIETIKVERIREGDSDRETIIWFAPEWNYALVKLMQQEEDGKTYQISLTKLSIDGKSISSN</sequence>
<proteinExistence type="predicted"/>
<dbReference type="STRING" id="494016.SAMN04487965_3039"/>
<evidence type="ECO:0000256" key="1">
    <source>
        <dbReference type="SAM" id="SignalP"/>
    </source>
</evidence>
<dbReference type="RefSeq" id="WP_234995021.1">
    <property type="nucleotide sequence ID" value="NZ_FQVA01000005.1"/>
</dbReference>
<evidence type="ECO:0000313" key="2">
    <source>
        <dbReference type="EMBL" id="SHF97278.1"/>
    </source>
</evidence>
<gene>
    <name evidence="2" type="ORF">SAMN04487965_3039</name>
</gene>
<accession>A0A1M5G0M3</accession>
<dbReference type="EMBL" id="FQVA01000005">
    <property type="protein sequence ID" value="SHF97278.1"/>
    <property type="molecule type" value="Genomic_DNA"/>
</dbReference>
<dbReference type="AlphaFoldDB" id="A0A1M5G0M3"/>
<dbReference type="InterPro" id="IPR021457">
    <property type="entry name" value="DUF3108"/>
</dbReference>
<evidence type="ECO:0008006" key="4">
    <source>
        <dbReference type="Google" id="ProtNLM"/>
    </source>
</evidence>
<protein>
    <recommendedName>
        <fullName evidence="4">DUF3108 domain-containing protein</fullName>
    </recommendedName>
</protein>
<feature type="chain" id="PRO_5012635315" description="DUF3108 domain-containing protein" evidence="1">
    <location>
        <begin position="21"/>
        <end position="234"/>
    </location>
</feature>
<feature type="signal peptide" evidence="1">
    <location>
        <begin position="1"/>
        <end position="20"/>
    </location>
</feature>
<keyword evidence="1" id="KW-0732">Signal</keyword>
<keyword evidence="3" id="KW-1185">Reference proteome</keyword>
<evidence type="ECO:0000313" key="3">
    <source>
        <dbReference type="Proteomes" id="UP000184170"/>
    </source>
</evidence>
<name>A0A1M5G0M3_9GAMM</name>
<dbReference type="Proteomes" id="UP000184170">
    <property type="component" value="Unassembled WGS sequence"/>
</dbReference>